<evidence type="ECO:0000313" key="10">
    <source>
        <dbReference type="Proteomes" id="UP001600064"/>
    </source>
</evidence>
<keyword evidence="10" id="KW-1185">Reference proteome</keyword>
<sequence>MTGWKDIAPVPTAQEFIDIVLSRTQRRLPTQIRAGFKISRIRAFYTRKVKFTQETCSEKFGAIISSFPVLTDQHPFHRDLMNILYDADHFKVALGQVSTAKHLIETISRDYVRLLKYAQSLFQCKQLKRAALGRMATLIKRLKDPLLYLDQVRQHLARLPDINPTTRTLLVAGFPNVGKSSFVRSVTRADTPVEPYAFTTKSLFVGHLDYKYLRYQVIDTPGILDHPLEEMNTIEMQSVTALAHLRAAVLFFIDISEQCGYSLKAQCNLFKSIKPLFANKMVFIVLNKMDIKTFEELEPEMQQELNDLTKSGDVELLRASCATQDGVQDVKNHVCERLLAERVSQKLKAGTSSSGALGTRLTEVMARIHVAQPMGGVTREPFIPEAVKNLKKYDKNDPERRTLARDIEAENGGAGVYNVDLRKDYILANPEWKYDKIPEIFDGKNVYDYVDPDIDAKLAALEEEEERLEKEGFYDSDSDIGDESEEEVLQKAEYIREQHKLIRNEARMRKSLKNRAIIPRKLQKKPLSKLEDHLDQLGVDTEAMDLRGRSQVRESRGRSVTRSRGATADPDAMDVDEAGPSGSAKERLRSLSRVRDRSVMATNRREDGVRDETARTKAERQAKLAQRKMNRMARQGEADRHITASLPKHLFSGKRTIGKTQRR</sequence>
<evidence type="ECO:0000313" key="9">
    <source>
        <dbReference type="EMBL" id="KAL2267517.1"/>
    </source>
</evidence>
<dbReference type="InterPro" id="IPR031167">
    <property type="entry name" value="G_OBG"/>
</dbReference>
<dbReference type="PRINTS" id="PR00326">
    <property type="entry name" value="GTP1OBG"/>
</dbReference>
<dbReference type="Gene3D" id="1.20.120.1190">
    <property type="match status" value="1"/>
</dbReference>
<feature type="region of interest" description="Disordered" evidence="7">
    <location>
        <begin position="541"/>
        <end position="663"/>
    </location>
</feature>
<comment type="subcellular location">
    <subcellularLocation>
        <location evidence="1 6">Nucleus</location>
        <location evidence="1 6">Nucleolus</location>
    </subcellularLocation>
</comment>
<evidence type="ECO:0000256" key="7">
    <source>
        <dbReference type="SAM" id="MobiDB-lite"/>
    </source>
</evidence>
<evidence type="ECO:0000256" key="6">
    <source>
        <dbReference type="PIRNR" id="PIRNR038919"/>
    </source>
</evidence>
<dbReference type="GeneID" id="98125966"/>
<dbReference type="PANTHER" id="PTHR45759">
    <property type="entry name" value="NUCLEOLAR GTP-BINDING PROTEIN 1"/>
    <property type="match status" value="1"/>
</dbReference>
<evidence type="ECO:0000256" key="4">
    <source>
        <dbReference type="ARBA" id="ARBA00023134"/>
    </source>
</evidence>
<dbReference type="Pfam" id="PF06858">
    <property type="entry name" value="NOG1"/>
    <property type="match status" value="1"/>
</dbReference>
<dbReference type="InterPro" id="IPR012973">
    <property type="entry name" value="NOG_C"/>
</dbReference>
<comment type="caution">
    <text evidence="9">The sequence shown here is derived from an EMBL/GenBank/DDBJ whole genome shotgun (WGS) entry which is preliminary data.</text>
</comment>
<feature type="compositionally biased region" description="Basic and acidic residues" evidence="7">
    <location>
        <begin position="544"/>
        <end position="557"/>
    </location>
</feature>
<reference evidence="9 10" key="1">
    <citation type="journal article" date="2024" name="Commun. Biol.">
        <title>Comparative genomic analysis of thermophilic fungi reveals convergent evolutionary adaptations and gene losses.</title>
        <authorList>
            <person name="Steindorff A.S."/>
            <person name="Aguilar-Pontes M.V."/>
            <person name="Robinson A.J."/>
            <person name="Andreopoulos B."/>
            <person name="LaButti K."/>
            <person name="Kuo A."/>
            <person name="Mondo S."/>
            <person name="Riley R."/>
            <person name="Otillar R."/>
            <person name="Haridas S."/>
            <person name="Lipzen A."/>
            <person name="Grimwood J."/>
            <person name="Schmutz J."/>
            <person name="Clum A."/>
            <person name="Reid I.D."/>
            <person name="Moisan M.C."/>
            <person name="Butler G."/>
            <person name="Nguyen T.T.M."/>
            <person name="Dewar K."/>
            <person name="Conant G."/>
            <person name="Drula E."/>
            <person name="Henrissat B."/>
            <person name="Hansel C."/>
            <person name="Singer S."/>
            <person name="Hutchinson M.I."/>
            <person name="de Vries R.P."/>
            <person name="Natvig D.O."/>
            <person name="Powell A.J."/>
            <person name="Tsang A."/>
            <person name="Grigoriev I.V."/>
        </authorList>
    </citation>
    <scope>NUCLEOTIDE SEQUENCE [LARGE SCALE GENOMIC DNA]</scope>
    <source>
        <strain evidence="9 10">ATCC 22073</strain>
    </source>
</reference>
<dbReference type="InterPro" id="IPR010674">
    <property type="entry name" value="NOG1_Rossman_fold_dom"/>
</dbReference>
<dbReference type="InterPro" id="IPR041623">
    <property type="entry name" value="NOG1_N"/>
</dbReference>
<evidence type="ECO:0000256" key="5">
    <source>
        <dbReference type="ARBA" id="ARBA00023242"/>
    </source>
</evidence>
<dbReference type="CDD" id="cd01897">
    <property type="entry name" value="NOG"/>
    <property type="match status" value="1"/>
</dbReference>
<evidence type="ECO:0000256" key="1">
    <source>
        <dbReference type="ARBA" id="ARBA00004604"/>
    </source>
</evidence>
<dbReference type="PIRSF" id="PIRSF038919">
    <property type="entry name" value="NOG1"/>
    <property type="match status" value="1"/>
</dbReference>
<dbReference type="EMBL" id="JAZGUE010000004">
    <property type="protein sequence ID" value="KAL2267517.1"/>
    <property type="molecule type" value="Genomic_DNA"/>
</dbReference>
<comment type="function">
    <text evidence="6">Involved in the biogenesis of the 60S ribosomal subunit.</text>
</comment>
<evidence type="ECO:0000259" key="8">
    <source>
        <dbReference type="PROSITE" id="PS51710"/>
    </source>
</evidence>
<evidence type="ECO:0000256" key="2">
    <source>
        <dbReference type="ARBA" id="ARBA00022517"/>
    </source>
</evidence>
<dbReference type="SUPFAM" id="SSF52540">
    <property type="entry name" value="P-loop containing nucleoside triphosphate hydrolases"/>
    <property type="match status" value="1"/>
</dbReference>
<protein>
    <recommendedName>
        <fullName evidence="6">Nucleolar GTP-binding protein 1</fullName>
    </recommendedName>
</protein>
<evidence type="ECO:0000256" key="3">
    <source>
        <dbReference type="ARBA" id="ARBA00022741"/>
    </source>
</evidence>
<dbReference type="InterPro" id="IPR006073">
    <property type="entry name" value="GTP-bd"/>
</dbReference>
<dbReference type="InterPro" id="IPR027417">
    <property type="entry name" value="P-loop_NTPase"/>
</dbReference>
<dbReference type="Proteomes" id="UP001600064">
    <property type="component" value="Unassembled WGS sequence"/>
</dbReference>
<feature type="compositionally biased region" description="Basic and acidic residues" evidence="7">
    <location>
        <begin position="584"/>
        <end position="622"/>
    </location>
</feature>
<keyword evidence="4" id="KW-0342">GTP-binding</keyword>
<dbReference type="RefSeq" id="XP_070866244.1">
    <property type="nucleotide sequence ID" value="XM_071011322.1"/>
</dbReference>
<feature type="domain" description="OBG-type G" evidence="8">
    <location>
        <begin position="167"/>
        <end position="339"/>
    </location>
</feature>
<keyword evidence="5 6" id="KW-0539">Nucleus</keyword>
<keyword evidence="2 6" id="KW-0690">Ribosome biogenesis</keyword>
<keyword evidence="3" id="KW-0547">Nucleotide-binding</keyword>
<organism evidence="9 10">
    <name type="scientific">Remersonia thermophila</name>
    <dbReference type="NCBI Taxonomy" id="72144"/>
    <lineage>
        <taxon>Eukaryota</taxon>
        <taxon>Fungi</taxon>
        <taxon>Dikarya</taxon>
        <taxon>Ascomycota</taxon>
        <taxon>Pezizomycotina</taxon>
        <taxon>Sordariomycetes</taxon>
        <taxon>Sordariomycetidae</taxon>
        <taxon>Sordariales</taxon>
        <taxon>Sordariales incertae sedis</taxon>
        <taxon>Remersonia</taxon>
    </lineage>
</organism>
<name>A0ABR4DAY4_9PEZI</name>
<proteinExistence type="inferred from homology"/>
<dbReference type="Gene3D" id="3.40.50.300">
    <property type="entry name" value="P-loop containing nucleotide triphosphate hydrolases"/>
    <property type="match status" value="1"/>
</dbReference>
<dbReference type="Pfam" id="PF08155">
    <property type="entry name" value="NOGCT"/>
    <property type="match status" value="1"/>
</dbReference>
<accession>A0ABR4DAY4</accession>
<gene>
    <name evidence="9" type="ORF">VTJ83DRAFT_4794</name>
</gene>
<comment type="similarity">
    <text evidence="6">Belongs to the TRAFAC class OBG-HflX-like GTPase superfamily. OBG GTPase family. NOG subfamily.</text>
</comment>
<dbReference type="Pfam" id="PF17835">
    <property type="entry name" value="NOG1_N"/>
    <property type="match status" value="1"/>
</dbReference>
<dbReference type="InterPro" id="IPR024926">
    <property type="entry name" value="NOG1"/>
</dbReference>
<dbReference type="PROSITE" id="PS51710">
    <property type="entry name" value="G_OBG"/>
    <property type="match status" value="1"/>
</dbReference>